<protein>
    <submittedName>
        <fullName evidence="2">Uncharacterized protein</fullName>
    </submittedName>
</protein>
<accession>A0AAX4KQI5</accession>
<proteinExistence type="predicted"/>
<feature type="compositionally biased region" description="Basic and acidic residues" evidence="1">
    <location>
        <begin position="125"/>
        <end position="137"/>
    </location>
</feature>
<feature type="compositionally biased region" description="Polar residues" evidence="1">
    <location>
        <begin position="113"/>
        <end position="124"/>
    </location>
</feature>
<dbReference type="KEGG" id="ker:91104515"/>
<gene>
    <name evidence="2" type="ORF">V865_005714</name>
</gene>
<dbReference type="Proteomes" id="UP001358614">
    <property type="component" value="Chromosome 1"/>
</dbReference>
<name>A0AAX4KQI5_9TREE</name>
<feature type="region of interest" description="Disordered" evidence="1">
    <location>
        <begin position="113"/>
        <end position="180"/>
    </location>
</feature>
<evidence type="ECO:0000256" key="1">
    <source>
        <dbReference type="SAM" id="MobiDB-lite"/>
    </source>
</evidence>
<sequence>MMGITFYNDFGPFLGLSLSKLSIDRIPFIPRKPSATRPVTVKSIDLEEPRSKPQYDSYRPESIVNDSIPTDTYFNNIEDSSLVAIWQSLTPEEKMAQFAYEGSTHPYFTSFVPSSIASTGTRPNTRSDPRQSEDHTNLDSGNTTPASSSGISSASSSSTLCTPDTSPTSTPHPTGSGRMNALFDDNDVDIEKMISSLTSDLHITQIQRSTMADTVKNYRRHGELTLWVDREGQERGVKLILEGGRRRWAIWKEVLIERNGRVTT</sequence>
<organism evidence="2 3">
    <name type="scientific">Kwoniella europaea PYCC6329</name>
    <dbReference type="NCBI Taxonomy" id="1423913"/>
    <lineage>
        <taxon>Eukaryota</taxon>
        <taxon>Fungi</taxon>
        <taxon>Dikarya</taxon>
        <taxon>Basidiomycota</taxon>
        <taxon>Agaricomycotina</taxon>
        <taxon>Tremellomycetes</taxon>
        <taxon>Tremellales</taxon>
        <taxon>Cryptococcaceae</taxon>
        <taxon>Kwoniella</taxon>
    </lineage>
</organism>
<reference evidence="2 3" key="1">
    <citation type="submission" date="2024-01" db="EMBL/GenBank/DDBJ databases">
        <title>Comparative genomics of Cryptococcus and Kwoniella reveals pathogenesis evolution and contrasting modes of karyotype evolution via chromosome fusion or intercentromeric recombination.</title>
        <authorList>
            <person name="Coelho M.A."/>
            <person name="David-Palma M."/>
            <person name="Shea T."/>
            <person name="Bowers K."/>
            <person name="McGinley-Smith S."/>
            <person name="Mohammad A.W."/>
            <person name="Gnirke A."/>
            <person name="Yurkov A.M."/>
            <person name="Nowrousian M."/>
            <person name="Sun S."/>
            <person name="Cuomo C.A."/>
            <person name="Heitman J."/>
        </authorList>
    </citation>
    <scope>NUCLEOTIDE SEQUENCE [LARGE SCALE GENOMIC DNA]</scope>
    <source>
        <strain evidence="2 3">PYCC6329</strain>
    </source>
</reference>
<dbReference type="GeneID" id="91104515"/>
<dbReference type="RefSeq" id="XP_066085580.1">
    <property type="nucleotide sequence ID" value="XM_066229483.1"/>
</dbReference>
<dbReference type="EMBL" id="CP144089">
    <property type="protein sequence ID" value="WWD07613.1"/>
    <property type="molecule type" value="Genomic_DNA"/>
</dbReference>
<keyword evidence="3" id="KW-1185">Reference proteome</keyword>
<feature type="compositionally biased region" description="Low complexity" evidence="1">
    <location>
        <begin position="146"/>
        <end position="176"/>
    </location>
</feature>
<evidence type="ECO:0000313" key="3">
    <source>
        <dbReference type="Proteomes" id="UP001358614"/>
    </source>
</evidence>
<dbReference type="AlphaFoldDB" id="A0AAX4KQI5"/>
<evidence type="ECO:0000313" key="2">
    <source>
        <dbReference type="EMBL" id="WWD07613.1"/>
    </source>
</evidence>